<evidence type="ECO:0000313" key="2">
    <source>
        <dbReference type="Proteomes" id="UP000265520"/>
    </source>
</evidence>
<evidence type="ECO:0000313" key="1">
    <source>
        <dbReference type="EMBL" id="MCI02279.1"/>
    </source>
</evidence>
<accession>A0A392NSY9</accession>
<gene>
    <name evidence="1" type="ORF">A2U01_0023311</name>
</gene>
<dbReference type="EMBL" id="LXQA010048613">
    <property type="protein sequence ID" value="MCI02279.1"/>
    <property type="molecule type" value="Genomic_DNA"/>
</dbReference>
<dbReference type="Proteomes" id="UP000265520">
    <property type="component" value="Unassembled WGS sequence"/>
</dbReference>
<proteinExistence type="predicted"/>
<dbReference type="AlphaFoldDB" id="A0A392NSY9"/>
<keyword evidence="2" id="KW-1185">Reference proteome</keyword>
<comment type="caution">
    <text evidence="1">The sequence shown here is derived from an EMBL/GenBank/DDBJ whole genome shotgun (WGS) entry which is preliminary data.</text>
</comment>
<organism evidence="1 2">
    <name type="scientific">Trifolium medium</name>
    <dbReference type="NCBI Taxonomy" id="97028"/>
    <lineage>
        <taxon>Eukaryota</taxon>
        <taxon>Viridiplantae</taxon>
        <taxon>Streptophyta</taxon>
        <taxon>Embryophyta</taxon>
        <taxon>Tracheophyta</taxon>
        <taxon>Spermatophyta</taxon>
        <taxon>Magnoliopsida</taxon>
        <taxon>eudicotyledons</taxon>
        <taxon>Gunneridae</taxon>
        <taxon>Pentapetalae</taxon>
        <taxon>rosids</taxon>
        <taxon>fabids</taxon>
        <taxon>Fabales</taxon>
        <taxon>Fabaceae</taxon>
        <taxon>Papilionoideae</taxon>
        <taxon>50 kb inversion clade</taxon>
        <taxon>NPAAA clade</taxon>
        <taxon>Hologalegina</taxon>
        <taxon>IRL clade</taxon>
        <taxon>Trifolieae</taxon>
        <taxon>Trifolium</taxon>
    </lineage>
</organism>
<name>A0A392NSY9_9FABA</name>
<protein>
    <submittedName>
        <fullName evidence="1">Uncharacterized protein</fullName>
    </submittedName>
</protein>
<feature type="non-terminal residue" evidence="1">
    <location>
        <position position="73"/>
    </location>
</feature>
<reference evidence="1 2" key="1">
    <citation type="journal article" date="2018" name="Front. Plant Sci.">
        <title>Red Clover (Trifolium pratense) and Zigzag Clover (T. medium) - A Picture of Genomic Similarities and Differences.</title>
        <authorList>
            <person name="Dluhosova J."/>
            <person name="Istvanek J."/>
            <person name="Nedelnik J."/>
            <person name="Repkova J."/>
        </authorList>
    </citation>
    <scope>NUCLEOTIDE SEQUENCE [LARGE SCALE GENOMIC DNA]</scope>
    <source>
        <strain evidence="2">cv. 10/8</strain>
        <tissue evidence="1">Leaf</tissue>
    </source>
</reference>
<sequence length="73" mass="8620">MSEWADGCRIWLDLAQKSRTDCIYRAFSKVNVVLPQHHPLNLFKTKMTNNKKNEFVKWKDVSNPHVIVDIQHV</sequence>